<dbReference type="EMBL" id="CADCVH010000053">
    <property type="protein sequence ID" value="CAA9457155.1"/>
    <property type="molecule type" value="Genomic_DNA"/>
</dbReference>
<accession>A0A6J4QWG7</accession>
<protein>
    <submittedName>
        <fullName evidence="1">Uncharacterized protein</fullName>
    </submittedName>
</protein>
<organism evidence="1">
    <name type="scientific">uncultured Rubrobacteraceae bacterium</name>
    <dbReference type="NCBI Taxonomy" id="349277"/>
    <lineage>
        <taxon>Bacteria</taxon>
        <taxon>Bacillati</taxon>
        <taxon>Actinomycetota</taxon>
        <taxon>Rubrobacteria</taxon>
        <taxon>Rubrobacterales</taxon>
        <taxon>Rubrobacteraceae</taxon>
        <taxon>environmental samples</taxon>
    </lineage>
</organism>
<sequence>MTDRPTAETAYEDELTPEPIILLAGAAGDLGGRIKPVMTDTAPVPVVEDNLLARKNVRRALARPSSGSSPLEGPLASLLELAREAS</sequence>
<name>A0A6J4QWG7_9ACTN</name>
<proteinExistence type="predicted"/>
<evidence type="ECO:0000313" key="1">
    <source>
        <dbReference type="EMBL" id="CAA9457155.1"/>
    </source>
</evidence>
<gene>
    <name evidence="1" type="ORF">AVDCRST_MAG02-2471</name>
</gene>
<dbReference type="AlphaFoldDB" id="A0A6J4QWG7"/>
<reference evidence="1" key="1">
    <citation type="submission" date="2020-02" db="EMBL/GenBank/DDBJ databases">
        <authorList>
            <person name="Meier V. D."/>
        </authorList>
    </citation>
    <scope>NUCLEOTIDE SEQUENCE</scope>
    <source>
        <strain evidence="1">AVDCRST_MAG02</strain>
    </source>
</reference>